<accession>A0AAD5Y9V4</accession>
<protein>
    <submittedName>
        <fullName evidence="2">Uncharacterized protein</fullName>
    </submittedName>
</protein>
<keyword evidence="1" id="KW-0175">Coiled coil</keyword>
<name>A0AAD5Y9V4_9FUNG</name>
<organism evidence="2 3">
    <name type="scientific">Boothiomyces macroporosus</name>
    <dbReference type="NCBI Taxonomy" id="261099"/>
    <lineage>
        <taxon>Eukaryota</taxon>
        <taxon>Fungi</taxon>
        <taxon>Fungi incertae sedis</taxon>
        <taxon>Chytridiomycota</taxon>
        <taxon>Chytridiomycota incertae sedis</taxon>
        <taxon>Chytridiomycetes</taxon>
        <taxon>Rhizophydiales</taxon>
        <taxon>Terramycetaceae</taxon>
        <taxon>Boothiomyces</taxon>
    </lineage>
</organism>
<dbReference type="AlphaFoldDB" id="A0AAD5Y9V4"/>
<sequence>MESQNSPIDREPLIYMHSHDPDNPITNLCKDPSCSLNNPPSVSVNTKLQEYLNNLEIPSEPVHPDMYNIEIASEVGVESSISQQDNYIRTLKRYKENGQSELEKIKMELRMELEGQIRAELEAKIKRADNQSTDHTATNELEMGRYDQLRQMQNDFDEKAYNLRLSQARERHAFQQEHFQKISLMQMEHASLKDISIVKETYSYELLELESRFKRERKSLDDQAFSSLCAIVDSQRTRKSTRNQ</sequence>
<evidence type="ECO:0000313" key="2">
    <source>
        <dbReference type="EMBL" id="KAJ3259998.1"/>
    </source>
</evidence>
<comment type="caution">
    <text evidence="2">The sequence shown here is derived from an EMBL/GenBank/DDBJ whole genome shotgun (WGS) entry which is preliminary data.</text>
</comment>
<evidence type="ECO:0000256" key="1">
    <source>
        <dbReference type="SAM" id="Coils"/>
    </source>
</evidence>
<reference evidence="2" key="1">
    <citation type="submission" date="2020-05" db="EMBL/GenBank/DDBJ databases">
        <title>Phylogenomic resolution of chytrid fungi.</title>
        <authorList>
            <person name="Stajich J.E."/>
            <person name="Amses K."/>
            <person name="Simmons R."/>
            <person name="Seto K."/>
            <person name="Myers J."/>
            <person name="Bonds A."/>
            <person name="Quandt C.A."/>
            <person name="Barry K."/>
            <person name="Liu P."/>
            <person name="Grigoriev I."/>
            <person name="Longcore J.E."/>
            <person name="James T.Y."/>
        </authorList>
    </citation>
    <scope>NUCLEOTIDE SEQUENCE</scope>
    <source>
        <strain evidence="2">PLAUS21</strain>
    </source>
</reference>
<gene>
    <name evidence="2" type="ORF">HK103_001508</name>
</gene>
<proteinExistence type="predicted"/>
<evidence type="ECO:0000313" key="3">
    <source>
        <dbReference type="Proteomes" id="UP001210925"/>
    </source>
</evidence>
<dbReference type="Proteomes" id="UP001210925">
    <property type="component" value="Unassembled WGS sequence"/>
</dbReference>
<keyword evidence="3" id="KW-1185">Reference proteome</keyword>
<feature type="coiled-coil region" evidence="1">
    <location>
        <begin position="111"/>
        <end position="138"/>
    </location>
</feature>
<dbReference type="EMBL" id="JADGKB010000014">
    <property type="protein sequence ID" value="KAJ3259998.1"/>
    <property type="molecule type" value="Genomic_DNA"/>
</dbReference>